<dbReference type="EC" id="1.1.1.94" evidence="9"/>
<feature type="active site" description="Proton acceptor" evidence="9">
    <location>
        <position position="190"/>
    </location>
</feature>
<feature type="binding site" evidence="9">
    <location>
        <position position="105"/>
    </location>
    <ligand>
        <name>NADPH</name>
        <dbReference type="ChEBI" id="CHEBI:57783"/>
    </ligand>
</feature>
<evidence type="ECO:0000256" key="11">
    <source>
        <dbReference type="RuleBase" id="RU000439"/>
    </source>
</evidence>
<feature type="binding site" evidence="9">
    <location>
        <position position="135"/>
    </location>
    <ligand>
        <name>sn-glycerol 3-phosphate</name>
        <dbReference type="ChEBI" id="CHEBI:57597"/>
    </ligand>
</feature>
<feature type="binding site" evidence="9">
    <location>
        <position position="48"/>
    </location>
    <ligand>
        <name>NADPH</name>
        <dbReference type="ChEBI" id="CHEBI:57783"/>
    </ligand>
</feature>
<keyword evidence="15" id="KW-1185">Reference proteome</keyword>
<evidence type="ECO:0000256" key="9">
    <source>
        <dbReference type="HAMAP-Rule" id="MF_00394"/>
    </source>
</evidence>
<evidence type="ECO:0000256" key="10">
    <source>
        <dbReference type="RuleBase" id="RU000437"/>
    </source>
</evidence>
<dbReference type="EMBL" id="JBDXSU010000002">
    <property type="protein sequence ID" value="MFB5189416.1"/>
    <property type="molecule type" value="Genomic_DNA"/>
</dbReference>
<dbReference type="GO" id="GO:0047952">
    <property type="term" value="F:glycerol-3-phosphate dehydrogenase [NAD(P)+] activity"/>
    <property type="evidence" value="ECO:0007669"/>
    <property type="project" value="UniProtKB-EC"/>
</dbReference>
<feature type="binding site" evidence="9">
    <location>
        <position position="105"/>
    </location>
    <ligand>
        <name>sn-glycerol 3-phosphate</name>
        <dbReference type="ChEBI" id="CHEBI:57597"/>
    </ligand>
</feature>
<dbReference type="InterPro" id="IPR036291">
    <property type="entry name" value="NAD(P)-bd_dom_sf"/>
</dbReference>
<feature type="binding site" evidence="9">
    <location>
        <position position="10"/>
    </location>
    <ligand>
        <name>NADPH</name>
        <dbReference type="ChEBI" id="CHEBI:57783"/>
    </ligand>
</feature>
<comment type="caution">
    <text evidence="9">Lacks conserved residue(s) required for the propagation of feature annotation.</text>
</comment>
<comment type="similarity">
    <text evidence="1 9 10">Belongs to the NAD-dependent glycerol-3-phosphate dehydrogenase family.</text>
</comment>
<keyword evidence="7 9" id="KW-0594">Phospholipid biosynthesis</keyword>
<feature type="binding site" evidence="9">
    <location>
        <position position="243"/>
    </location>
    <ligand>
        <name>sn-glycerol 3-phosphate</name>
        <dbReference type="ChEBI" id="CHEBI:57597"/>
    </ligand>
</feature>
<comment type="pathway">
    <text evidence="9">Membrane lipid metabolism; glycerophospholipid metabolism.</text>
</comment>
<evidence type="ECO:0000256" key="7">
    <source>
        <dbReference type="ARBA" id="ARBA00023209"/>
    </source>
</evidence>
<name>A0ABV5AAY5_9BACL</name>
<evidence type="ECO:0000259" key="13">
    <source>
        <dbReference type="Pfam" id="PF07479"/>
    </source>
</evidence>
<dbReference type="NCBIfam" id="NF000940">
    <property type="entry name" value="PRK00094.1-2"/>
    <property type="match status" value="1"/>
</dbReference>
<evidence type="ECO:0000256" key="3">
    <source>
        <dbReference type="ARBA" id="ARBA00022857"/>
    </source>
</evidence>
<comment type="caution">
    <text evidence="14">The sequence shown here is derived from an EMBL/GenBank/DDBJ whole genome shotgun (WGS) entry which is preliminary data.</text>
</comment>
<comment type="catalytic activity">
    <reaction evidence="9">
        <text>sn-glycerol 3-phosphate + NAD(+) = dihydroxyacetone phosphate + NADH + H(+)</text>
        <dbReference type="Rhea" id="RHEA:11092"/>
        <dbReference type="ChEBI" id="CHEBI:15378"/>
        <dbReference type="ChEBI" id="CHEBI:57540"/>
        <dbReference type="ChEBI" id="CHEBI:57597"/>
        <dbReference type="ChEBI" id="CHEBI:57642"/>
        <dbReference type="ChEBI" id="CHEBI:57945"/>
        <dbReference type="EC" id="1.1.1.94"/>
    </reaction>
</comment>
<evidence type="ECO:0000256" key="8">
    <source>
        <dbReference type="ARBA" id="ARBA00023264"/>
    </source>
</evidence>
<evidence type="ECO:0000313" key="15">
    <source>
        <dbReference type="Proteomes" id="UP001579974"/>
    </source>
</evidence>
<keyword evidence="6 9" id="KW-0443">Lipid metabolism</keyword>
<dbReference type="InterPro" id="IPR011128">
    <property type="entry name" value="G3P_DH_NAD-dep_N"/>
</dbReference>
<protein>
    <recommendedName>
        <fullName evidence="9">Glycerol-3-phosphate dehydrogenase [NAD(P)+]</fullName>
        <ecNumber evidence="9">1.1.1.94</ecNumber>
    </recommendedName>
    <alternativeName>
        <fullName evidence="9">NAD(P)(+)-dependent glycerol-3-phosphate dehydrogenase</fullName>
    </alternativeName>
    <alternativeName>
        <fullName evidence="9">NAD(P)H-dependent dihydroxyacetone-phosphate reductase</fullName>
    </alternativeName>
</protein>
<dbReference type="SUPFAM" id="SSF48179">
    <property type="entry name" value="6-phosphogluconate dehydrogenase C-terminal domain-like"/>
    <property type="match status" value="1"/>
</dbReference>
<dbReference type="InterPro" id="IPR006109">
    <property type="entry name" value="G3P_DH_NAD-dep_C"/>
</dbReference>
<keyword evidence="8 9" id="KW-1208">Phospholipid metabolism</keyword>
<dbReference type="InterPro" id="IPR013328">
    <property type="entry name" value="6PGD_dom2"/>
</dbReference>
<dbReference type="SUPFAM" id="SSF51735">
    <property type="entry name" value="NAD(P)-binding Rossmann-fold domains"/>
    <property type="match status" value="1"/>
</dbReference>
<evidence type="ECO:0000256" key="5">
    <source>
        <dbReference type="ARBA" id="ARBA00023027"/>
    </source>
</evidence>
<feature type="binding site" evidence="9">
    <location>
        <position position="253"/>
    </location>
    <ligand>
        <name>sn-glycerol 3-phosphate</name>
        <dbReference type="ChEBI" id="CHEBI:57597"/>
    </ligand>
</feature>
<dbReference type="InterPro" id="IPR008927">
    <property type="entry name" value="6-PGluconate_DH-like_C_sf"/>
</dbReference>
<dbReference type="Pfam" id="PF01210">
    <property type="entry name" value="NAD_Gly3P_dh_N"/>
    <property type="match status" value="1"/>
</dbReference>
<keyword evidence="5 9" id="KW-0520">NAD</keyword>
<dbReference type="Gene3D" id="3.40.50.720">
    <property type="entry name" value="NAD(P)-binding Rossmann-like Domain"/>
    <property type="match status" value="1"/>
</dbReference>
<feature type="binding site" evidence="9">
    <location>
        <position position="255"/>
    </location>
    <ligand>
        <name>sn-glycerol 3-phosphate</name>
        <dbReference type="ChEBI" id="CHEBI:57597"/>
    </ligand>
</feature>
<reference evidence="14 15" key="1">
    <citation type="journal article" date="2024" name="Int. J. Mol. Sci.">
        <title>Exploration of Alicyclobacillus spp. Genome in Search of Antibiotic Resistance.</title>
        <authorList>
            <person name="Bucka-Kolendo J."/>
            <person name="Kiousi D.E."/>
            <person name="Dekowska A."/>
            <person name="Mikolajczuk-Szczyrba A."/>
            <person name="Karadedos D.M."/>
            <person name="Michael P."/>
            <person name="Galanis A."/>
            <person name="Sokolowska B."/>
        </authorList>
    </citation>
    <scope>NUCLEOTIDE SEQUENCE [LARGE SCALE GENOMIC DNA]</scope>
    <source>
        <strain evidence="14 15">KKP 3000</strain>
    </source>
</reference>
<keyword evidence="3 9" id="KW-0521">NADP</keyword>
<evidence type="ECO:0000256" key="1">
    <source>
        <dbReference type="ARBA" id="ARBA00011009"/>
    </source>
</evidence>
<evidence type="ECO:0000313" key="14">
    <source>
        <dbReference type="EMBL" id="MFB5189416.1"/>
    </source>
</evidence>
<feature type="binding site" evidence="9">
    <location>
        <position position="11"/>
    </location>
    <ligand>
        <name>NADPH</name>
        <dbReference type="ChEBI" id="CHEBI:57783"/>
    </ligand>
</feature>
<feature type="binding site" evidence="9">
    <location>
        <position position="137"/>
    </location>
    <ligand>
        <name>sn-glycerol 3-phosphate</name>
        <dbReference type="ChEBI" id="CHEBI:57597"/>
    </ligand>
</feature>
<dbReference type="NCBIfam" id="NF000942">
    <property type="entry name" value="PRK00094.1-4"/>
    <property type="match status" value="1"/>
</dbReference>
<feature type="domain" description="Glycerol-3-phosphate dehydrogenase NAD-dependent N-terminal" evidence="12">
    <location>
        <begin position="3"/>
        <end position="159"/>
    </location>
</feature>
<feature type="binding site" evidence="9">
    <location>
        <position position="254"/>
    </location>
    <ligand>
        <name>NADPH</name>
        <dbReference type="ChEBI" id="CHEBI:57783"/>
    </ligand>
</feature>
<proteinExistence type="inferred from homology"/>
<dbReference type="PIRSF" id="PIRSF000114">
    <property type="entry name" value="Glycerol-3-P_dh"/>
    <property type="match status" value="1"/>
</dbReference>
<accession>A0ABV5AAY5</accession>
<keyword evidence="2 9" id="KW-0444">Lipid biosynthesis</keyword>
<dbReference type="PANTHER" id="PTHR11728">
    <property type="entry name" value="GLYCEROL-3-PHOSPHATE DEHYDROGENASE"/>
    <property type="match status" value="1"/>
</dbReference>
<dbReference type="HAMAP" id="MF_00394">
    <property type="entry name" value="NAD_Glyc3P_dehydrog"/>
    <property type="match status" value="1"/>
</dbReference>
<dbReference type="Pfam" id="PF07479">
    <property type="entry name" value="NAD_Gly3P_dh_C"/>
    <property type="match status" value="1"/>
</dbReference>
<organism evidence="14 15">
    <name type="scientific">Alicyclobacillus fastidiosus</name>
    <dbReference type="NCBI Taxonomy" id="392011"/>
    <lineage>
        <taxon>Bacteria</taxon>
        <taxon>Bacillati</taxon>
        <taxon>Bacillota</taxon>
        <taxon>Bacilli</taxon>
        <taxon>Bacillales</taxon>
        <taxon>Alicyclobacillaceae</taxon>
        <taxon>Alicyclobacillus</taxon>
    </lineage>
</organism>
<dbReference type="Gene3D" id="1.10.1040.10">
    <property type="entry name" value="N-(1-d-carboxylethyl)-l-norvaline Dehydrogenase, domain 2"/>
    <property type="match status" value="1"/>
</dbReference>
<keyword evidence="9" id="KW-0547">Nucleotide-binding</keyword>
<feature type="binding site" evidence="9">
    <location>
        <position position="254"/>
    </location>
    <ligand>
        <name>sn-glycerol 3-phosphate</name>
        <dbReference type="ChEBI" id="CHEBI:57597"/>
    </ligand>
</feature>
<evidence type="ECO:0000256" key="2">
    <source>
        <dbReference type="ARBA" id="ARBA00022516"/>
    </source>
</evidence>
<feature type="domain" description="Glycerol-3-phosphate dehydrogenase NAD-dependent C-terminal" evidence="13">
    <location>
        <begin position="179"/>
        <end position="320"/>
    </location>
</feature>
<evidence type="ECO:0000256" key="4">
    <source>
        <dbReference type="ARBA" id="ARBA00023002"/>
    </source>
</evidence>
<feature type="binding site" evidence="9">
    <location>
        <position position="190"/>
    </location>
    <ligand>
        <name>sn-glycerol 3-phosphate</name>
        <dbReference type="ChEBI" id="CHEBI:57597"/>
    </ligand>
</feature>
<feature type="binding site" evidence="9">
    <location>
        <position position="31"/>
    </location>
    <ligand>
        <name>NADPH</name>
        <dbReference type="ChEBI" id="CHEBI:57783"/>
    </ligand>
</feature>
<evidence type="ECO:0000256" key="6">
    <source>
        <dbReference type="ARBA" id="ARBA00023098"/>
    </source>
</evidence>
<gene>
    <name evidence="9" type="primary">gpsA</name>
    <name evidence="14" type="ORF">KKP3000_002424</name>
</gene>
<feature type="binding site" evidence="9">
    <location>
        <position position="139"/>
    </location>
    <ligand>
        <name>NADPH</name>
        <dbReference type="ChEBI" id="CHEBI:57783"/>
    </ligand>
</feature>
<dbReference type="PROSITE" id="PS00957">
    <property type="entry name" value="NAD_G3PDH"/>
    <property type="match status" value="1"/>
</dbReference>
<keyword evidence="9" id="KW-0963">Cytoplasm</keyword>
<sequence length="346" mass="36119">MKATVLGAGSWGTALANILSQNGHETVIWGRDSSVVRAIHSNHVNTHYLPDAVLSSTLSATDDLEAALAGADLVVLSVPSRALPELLQRALPYIPRQSLVAHAVKGFIRPDNGRVSEYISTMLPGADRRLAVVSGPSHAEEVVREVPTTVVVASKSQSTAEAVQDALMNAAFRVYTQADMVGVELGGTLKNIIALGVGLADGLGLGDNTKAALMTRGLAEMTRLGIALGASPLTFSGLAGIGDLIVTCTSSHSRNFRAGRLLATGLSLEETLAKIGMAVEGVGTTFAAAQLAAEVGVEMPITRALQQVLEGSCSPSEAVKSLMQRDKSHEMEDVGQSVIAQTWEFS</sequence>
<dbReference type="PANTHER" id="PTHR11728:SF1">
    <property type="entry name" value="GLYCEROL-3-PHOSPHATE DEHYDROGENASE [NAD(+)] 2, CHLOROPLASTIC"/>
    <property type="match status" value="1"/>
</dbReference>
<comment type="function">
    <text evidence="9">Catalyzes the reduction of the glycolytic intermediate dihydroxyacetone phosphate (DHAP) to sn-glycerol 3-phosphate (G3P), the key precursor for phospholipid synthesis.</text>
</comment>
<dbReference type="Proteomes" id="UP001579974">
    <property type="component" value="Unassembled WGS sequence"/>
</dbReference>
<feature type="binding site" evidence="9">
    <location>
        <position position="280"/>
    </location>
    <ligand>
        <name>NADPH</name>
        <dbReference type="ChEBI" id="CHEBI:57783"/>
    </ligand>
</feature>
<keyword evidence="4 9" id="KW-0560">Oxidoreductase</keyword>
<dbReference type="RefSeq" id="WP_275476696.1">
    <property type="nucleotide sequence ID" value="NZ_CP162940.1"/>
</dbReference>
<dbReference type="PRINTS" id="PR00077">
    <property type="entry name" value="GPDHDRGNASE"/>
</dbReference>
<dbReference type="InterPro" id="IPR006168">
    <property type="entry name" value="G3P_DH_NAD-dep"/>
</dbReference>
<comment type="subcellular location">
    <subcellularLocation>
        <location evidence="9">Cytoplasm</location>
    </subcellularLocation>
</comment>
<dbReference type="NCBIfam" id="NF000941">
    <property type="entry name" value="PRK00094.1-3"/>
    <property type="match status" value="1"/>
</dbReference>
<comment type="catalytic activity">
    <reaction evidence="9 11">
        <text>sn-glycerol 3-phosphate + NADP(+) = dihydroxyacetone phosphate + NADPH + H(+)</text>
        <dbReference type="Rhea" id="RHEA:11096"/>
        <dbReference type="ChEBI" id="CHEBI:15378"/>
        <dbReference type="ChEBI" id="CHEBI:57597"/>
        <dbReference type="ChEBI" id="CHEBI:57642"/>
        <dbReference type="ChEBI" id="CHEBI:57783"/>
        <dbReference type="ChEBI" id="CHEBI:58349"/>
        <dbReference type="EC" id="1.1.1.94"/>
    </reaction>
</comment>
<evidence type="ECO:0000259" key="12">
    <source>
        <dbReference type="Pfam" id="PF01210"/>
    </source>
</evidence>